<feature type="compositionally biased region" description="Basic and acidic residues" evidence="1">
    <location>
        <begin position="12"/>
        <end position="35"/>
    </location>
</feature>
<dbReference type="Proteomes" id="UP000691718">
    <property type="component" value="Unassembled WGS sequence"/>
</dbReference>
<evidence type="ECO:0000313" key="3">
    <source>
        <dbReference type="Proteomes" id="UP000691718"/>
    </source>
</evidence>
<keyword evidence="3" id="KW-1185">Reference proteome</keyword>
<proteinExistence type="predicted"/>
<dbReference type="AlphaFoldDB" id="A0A8S3Y3M6"/>
<dbReference type="EMBL" id="CAJQZP010001427">
    <property type="protein sequence ID" value="CAG5045222.1"/>
    <property type="molecule type" value="Genomic_DNA"/>
</dbReference>
<gene>
    <name evidence="2" type="ORF">PAPOLLO_LOCUS23211</name>
</gene>
<protein>
    <submittedName>
        <fullName evidence="2">(apollo) hypothetical protein</fullName>
    </submittedName>
</protein>
<organism evidence="2 3">
    <name type="scientific">Parnassius apollo</name>
    <name type="common">Apollo butterfly</name>
    <name type="synonym">Papilio apollo</name>
    <dbReference type="NCBI Taxonomy" id="110799"/>
    <lineage>
        <taxon>Eukaryota</taxon>
        <taxon>Metazoa</taxon>
        <taxon>Ecdysozoa</taxon>
        <taxon>Arthropoda</taxon>
        <taxon>Hexapoda</taxon>
        <taxon>Insecta</taxon>
        <taxon>Pterygota</taxon>
        <taxon>Neoptera</taxon>
        <taxon>Endopterygota</taxon>
        <taxon>Lepidoptera</taxon>
        <taxon>Glossata</taxon>
        <taxon>Ditrysia</taxon>
        <taxon>Papilionoidea</taxon>
        <taxon>Papilionidae</taxon>
        <taxon>Parnassiinae</taxon>
        <taxon>Parnassini</taxon>
        <taxon>Parnassius</taxon>
        <taxon>Parnassius</taxon>
    </lineage>
</organism>
<sequence>MSESGNSVVKRNMIEESSKAQPVEEKPSDKMSDVCKNEVQVKMEVEDDEVMKAAHRENRLISIIDQLRCQSKLKENGAASTVTGTKSQPLRGRCYRRLVM</sequence>
<accession>A0A8S3Y3M6</accession>
<name>A0A8S3Y3M6_PARAO</name>
<comment type="caution">
    <text evidence="2">The sequence shown here is derived from an EMBL/GenBank/DDBJ whole genome shotgun (WGS) entry which is preliminary data.</text>
</comment>
<reference evidence="2" key="1">
    <citation type="submission" date="2021-04" db="EMBL/GenBank/DDBJ databases">
        <authorList>
            <person name="Tunstrom K."/>
        </authorList>
    </citation>
    <scope>NUCLEOTIDE SEQUENCE</scope>
</reference>
<evidence type="ECO:0000256" key="1">
    <source>
        <dbReference type="SAM" id="MobiDB-lite"/>
    </source>
</evidence>
<feature type="region of interest" description="Disordered" evidence="1">
    <location>
        <begin position="1"/>
        <end position="35"/>
    </location>
</feature>
<evidence type="ECO:0000313" key="2">
    <source>
        <dbReference type="EMBL" id="CAG5045222.1"/>
    </source>
</evidence>
<dbReference type="OrthoDB" id="7488050at2759"/>